<name>A0A1F7RLP8_9BACT</name>
<sequence>MEISEEKGGKKIEDAKVKVKVIDPNDKAQEKLVEWSKEMKHYGCDLEMKEKGKYGVIILFKTKDEKQHLAKFWYEVK</sequence>
<dbReference type="EMBL" id="MGDB01000045">
    <property type="protein sequence ID" value="OGL42479.1"/>
    <property type="molecule type" value="Genomic_DNA"/>
</dbReference>
<evidence type="ECO:0000313" key="1">
    <source>
        <dbReference type="EMBL" id="OGL42479.1"/>
    </source>
</evidence>
<comment type="caution">
    <text evidence="1">The sequence shown here is derived from an EMBL/GenBank/DDBJ whole genome shotgun (WGS) entry which is preliminary data.</text>
</comment>
<evidence type="ECO:0000313" key="2">
    <source>
        <dbReference type="Proteomes" id="UP000178526"/>
    </source>
</evidence>
<protein>
    <submittedName>
        <fullName evidence="1">Uncharacterized protein</fullName>
    </submittedName>
</protein>
<accession>A0A1F7RLP8</accession>
<proteinExistence type="predicted"/>
<dbReference type="AlphaFoldDB" id="A0A1F7RLP8"/>
<gene>
    <name evidence="1" type="ORF">A2042_09175</name>
</gene>
<dbReference type="Proteomes" id="UP000178526">
    <property type="component" value="Unassembled WGS sequence"/>
</dbReference>
<organism evidence="1 2">
    <name type="scientific">Candidatus Schekmanbacteria bacterium GWA2_38_11</name>
    <dbReference type="NCBI Taxonomy" id="1817876"/>
    <lineage>
        <taxon>Bacteria</taxon>
        <taxon>Candidatus Schekmaniibacteriota</taxon>
    </lineage>
</organism>
<reference evidence="1 2" key="1">
    <citation type="journal article" date="2016" name="Nat. Commun.">
        <title>Thousands of microbial genomes shed light on interconnected biogeochemical processes in an aquifer system.</title>
        <authorList>
            <person name="Anantharaman K."/>
            <person name="Brown C.T."/>
            <person name="Hug L.A."/>
            <person name="Sharon I."/>
            <person name="Castelle C.J."/>
            <person name="Probst A.J."/>
            <person name="Thomas B.C."/>
            <person name="Singh A."/>
            <person name="Wilkins M.J."/>
            <person name="Karaoz U."/>
            <person name="Brodie E.L."/>
            <person name="Williams K.H."/>
            <person name="Hubbard S.S."/>
            <person name="Banfield J.F."/>
        </authorList>
    </citation>
    <scope>NUCLEOTIDE SEQUENCE [LARGE SCALE GENOMIC DNA]</scope>
</reference>